<dbReference type="InterPro" id="IPR012334">
    <property type="entry name" value="Pectin_lyas_fold"/>
</dbReference>
<reference evidence="4 5" key="1">
    <citation type="journal article" date="2019" name="Int. J. Syst. Evol. Microbiol.">
        <title>The Global Catalogue of Microorganisms (GCM) 10K type strain sequencing project: providing services to taxonomists for standard genome sequencing and annotation.</title>
        <authorList>
            <consortium name="The Broad Institute Genomics Platform"/>
            <consortium name="The Broad Institute Genome Sequencing Center for Infectious Disease"/>
            <person name="Wu L."/>
            <person name="Ma J."/>
        </authorList>
    </citation>
    <scope>NUCLEOTIDE SEQUENCE [LARGE SCALE GENOMIC DNA]</scope>
    <source>
        <strain evidence="4 5">JCM 14330</strain>
    </source>
</reference>
<dbReference type="InterPro" id="IPR011050">
    <property type="entry name" value="Pectin_lyase_fold/virulence"/>
</dbReference>
<feature type="region of interest" description="Disordered" evidence="1">
    <location>
        <begin position="2737"/>
        <end position="2759"/>
    </location>
</feature>
<dbReference type="NCBIfam" id="TIGR01901">
    <property type="entry name" value="adhes_NPXG"/>
    <property type="match status" value="1"/>
</dbReference>
<dbReference type="PANTHER" id="PTHR12338:SF5">
    <property type="entry name" value="ANTIGEN 43-RELATED"/>
    <property type="match status" value="1"/>
</dbReference>
<evidence type="ECO:0000256" key="2">
    <source>
        <dbReference type="SAM" id="SignalP"/>
    </source>
</evidence>
<dbReference type="EMBL" id="BAAAEN010000012">
    <property type="protein sequence ID" value="GAA0512175.1"/>
    <property type="molecule type" value="Genomic_DNA"/>
</dbReference>
<dbReference type="InterPro" id="IPR050909">
    <property type="entry name" value="Bact_Autotransporter_VF"/>
</dbReference>
<proteinExistence type="predicted"/>
<gene>
    <name evidence="4" type="ORF">GCM10009097_31840</name>
</gene>
<evidence type="ECO:0000256" key="1">
    <source>
        <dbReference type="SAM" id="MobiDB-lite"/>
    </source>
</evidence>
<dbReference type="InterPro" id="IPR008638">
    <property type="entry name" value="FhaB/CdiA-like_TPS"/>
</dbReference>
<organism evidence="4 5">
    <name type="scientific">Pigmentiphaga daeguensis</name>
    <dbReference type="NCBI Taxonomy" id="414049"/>
    <lineage>
        <taxon>Bacteria</taxon>
        <taxon>Pseudomonadati</taxon>
        <taxon>Pseudomonadota</taxon>
        <taxon>Betaproteobacteria</taxon>
        <taxon>Burkholderiales</taxon>
        <taxon>Alcaligenaceae</taxon>
        <taxon>Pigmentiphaga</taxon>
    </lineage>
</organism>
<evidence type="ECO:0000313" key="4">
    <source>
        <dbReference type="EMBL" id="GAA0512175.1"/>
    </source>
</evidence>
<dbReference type="SUPFAM" id="SSF51126">
    <property type="entry name" value="Pectin lyase-like"/>
    <property type="match status" value="1"/>
</dbReference>
<comment type="caution">
    <text evidence="4">The sequence shown here is derived from an EMBL/GenBank/DDBJ whole genome shotgun (WGS) entry which is preliminary data.</text>
</comment>
<dbReference type="PANTHER" id="PTHR12338">
    <property type="entry name" value="AUTOTRANSPORTER"/>
    <property type="match status" value="1"/>
</dbReference>
<dbReference type="Pfam" id="PF05860">
    <property type="entry name" value="TPS"/>
    <property type="match status" value="1"/>
</dbReference>
<feature type="signal peptide" evidence="2">
    <location>
        <begin position="1"/>
        <end position="33"/>
    </location>
</feature>
<dbReference type="Proteomes" id="UP001501706">
    <property type="component" value="Unassembled WGS sequence"/>
</dbReference>
<feature type="domain" description="Filamentous haemagglutinin FhaB/tRNA nuclease CdiA-like TPS" evidence="3">
    <location>
        <begin position="126"/>
        <end position="248"/>
    </location>
</feature>
<name>A0ABN1C5E1_9BURK</name>
<evidence type="ECO:0000259" key="3">
    <source>
        <dbReference type="SMART" id="SM00912"/>
    </source>
</evidence>
<feature type="chain" id="PRO_5046214965" description="Filamentous haemagglutinin FhaB/tRNA nuclease CdiA-like TPS domain-containing protein" evidence="2">
    <location>
        <begin position="34"/>
        <end position="2782"/>
    </location>
</feature>
<dbReference type="SMART" id="SM00912">
    <property type="entry name" value="Haemagg_act"/>
    <property type="match status" value="1"/>
</dbReference>
<keyword evidence="2" id="KW-0732">Signal</keyword>
<protein>
    <recommendedName>
        <fullName evidence="3">Filamentous haemagglutinin FhaB/tRNA nuclease CdiA-like TPS domain-containing protein</fullName>
    </recommendedName>
</protein>
<sequence length="2782" mass="284566">MTRKEWRHFKPAPVARAIAMALAAGGMVGSVQAQQAFSPAWFAAKGAAQANAATTGRLPNGAPASSLAGINAAQRANAQRSYENLNLAARAIAAQQAVQAAAREAAWGRGPDLVDGLGEGGLKVDGNSLTAGWLNAQAPVQTQSAGRTEVVIGQTAEKAILNWETFNVGRNTTVRFDQRGGAQADGSNTWIALNRVNDPSGRPSQIAGRIQAEGSVYIVNRNGILFTGTSQVNTRSLVASSLRLTDEQFKLGINNPRRMSNGGNDFAIPQFGEFTTEQPVIYGQSGYQPGDGTTPDKLGTIDRFVPGAPPGEVVVEAGATLATGQGGKLMLFAPKVRNAGALSAPDGQVILAAGENVFLATPRLDDPAGVRGLDVAVSAVPGWAFTGGQVAGALGLSPVYGDAQFVAGLRDVVFPEMAQRAAQVGYEVVNTGSIRSDRGNITLQARDVRQLGALTATTALNNRSGSILLRAWGLGTHMYADGMNELVNWSAGTLTLGPSSVTQVLPDASDIGEIEASALATRYQPGRVDLYGQLIDLKPQAGVLVPAGTINIESAVNPLFTQQPWYKPGSVGDASRIYIDSDAFLSVAGVRDVLVPMARNFVEVELRINELRDSPLLRDSWLRGSKLIVDRRANGIFTDGPMAGVNWVQKDNGSGQVGYVPGEWIGTPLGDVAGWVGVGKTDLAELSADAGTITMRAGGSVITRGGSMLDISGGSVRYTDGVNTATKLLGADGRLYTMDRALPDIGYVGIAGQYASSSPRWGVKETWRSPVIGANAMEGGYVEGRNAGSVQVFAGDAMVLEGEVWGGTIIGDRQQSGGNGGGRLELGGGSVEDKPWSPGKIVVSNDPLRLGADFVSTSALGDEFYMADPSKSRKLTHLLADGLSRSGLGEIALNIVRGDFVLAADAVLELSPGASLFVSGGEGSTSDIYIDGTIRAPGGSLRLDSSAGRLFLGADSRLDAGGQWVNRWRDGAMPSAWAIDAGTVDLGVGELVAAPGAIIDVSGGGRVESGSRGEPILRAGNAGSVRLGGLRAGMDLEALDLRAYALGNAGSLALMTTDSVTIGAVERDDAALHVPASLFAQDGFGNVSISVMSDGGDIVIPEGADIVQAAVGLDLALLDYHRLATGERLADHLPATMPRLEQRVARGASGLSLGTRGGDIVVGQGARVRTEVGGSLALAAGVNGGTVVVAGRLEAPSGRIDLAGTQVTLSAGGELLARGTPVIYRDARGWRRGEVRDGGAISINTARLALARGGLVDVSGASGSIDEPSYGPWGPRDPQAVTLDSNGGSISISGTGLVESTLRGLAGGPRAAGGRLRFDMQAASGPDGSAAERLRQAMQWMDPDCYGLAGNGVCDYSNWQEALDFDWSPLIGGAAPFVIPSALLAHLEDRKELVLSEGLPAPALESEPLDPAAFGLSDAALDFFRDSLLYSDLLREVLQSPGKIHALTVRPGAFAAGGFADLALVNSVQGAIRLDGVDVSANRSMVLSGQLVGHEGTSSSLRAPHIALSAMATPGGSAPVAQGGAGRLALNAELIDVVADAAALAAGGGRARITGFGETRFRAGEIRLGSALPEQMTGNEALRVDLDVDGDLVLEAGQVYPGTAMTATLRAGNAIRVERLGGDLPVPLSAGGTLRIEAPVIQQDGVLRAPLGTIELVAGQRLVLGAGSLTSVAGAGIAVPYGTLSNDEQWRDPTKADDGSSTSQAMLAVPPEKRISLQAPDVAVGAGAVVDISGGGDLYAWEHVPGPGGSHDVLAMPGMYAIVPDAPGAAPFSDLPAGERVWLAGGPGLASGWYTLLPARYALLPGAFAVQATGRSWSGPDRPGFETPDGSLVMQGRRGNAYDGFEPVTAAVWRVLPGSTVRRYTEYNEAFANEFFSSDAFKLTQYRLTGQDIVTPRLPRDGGAVVFNAGQTLLLDGSLRSAPAGEGRGGLVDIAGEKIAILGKGQDAAALRGEGYLVIDAASLSTFGAGSLLIGGRRQGAPQGLMLDVTASDIIVRNDAGSALYGPEIILAASDRVAVDGGSVIHARGDAARGTGDLVVQPQRQAVYTDPDGNLDDNWDGVINELDAADDVLTSPAADWGALIRVANGDALKVIRQNVDTTRGGLAVVGAGAVLEGGASLLIDATRTTELAAGARISADDLSVAAGRIGFGGGSGMVLDTATLGQLSDSRHLTLRSYSSFDFHSSLDLGKAGVSSLTFDGASFAGHGDHDITVRGGTIVLANSGGHAGEAGAGRGHLVLDADTLVLGEGSKRFSGFDGMTFAGRTQIVAEGTGGVDAGRAALTLATPLVTGRGGAAQHLATTGRLAIEASDGNASGLAPQDSLGARLSFTGASIDVNGHVAALGGAVEMVATHGDLVVAEGARIDVGGFAKAFYDVAEFADAGRIALSAVGGNVDLRAGSSLNLAADARGGNAGTLTLAAAGGGNVMLDGAIAAHAGEGGQAGKVALDIETLPAFGALNVRLNEAGFNHTREFRVRKGDVLLDGTTIVEHFLLTADAGTVDIAGTVDARAGYGGSIRVIGGDGVSMRDSARLLAGATGELGSGRVTIEATGGELALAGGVIDVGGAEGGKVRLRAGQTVDHADVRVGRLDVAVAGARSTVLEGVAVYDSGSVDAVKAAAIEDAGTFMANAGTIAARLGGDGITLAPGIEIRSAADLALESDWNLLTDFAASREGTLTLRAGGDLVVGGHLSDGFDRADRGGVLRDTASWNLRLVAGADLAAADALALRRWRRRPTARDPCASAPQARERTATRGPASSYARAREISRCVPAAIWCWPTRSR</sequence>
<dbReference type="RefSeq" id="WP_343927812.1">
    <property type="nucleotide sequence ID" value="NZ_BAAAEN010000012.1"/>
</dbReference>
<keyword evidence="5" id="KW-1185">Reference proteome</keyword>
<evidence type="ECO:0000313" key="5">
    <source>
        <dbReference type="Proteomes" id="UP001501706"/>
    </source>
</evidence>
<accession>A0ABN1C5E1</accession>
<dbReference type="Gene3D" id="2.160.20.10">
    <property type="entry name" value="Single-stranded right-handed beta-helix, Pectin lyase-like"/>
    <property type="match status" value="1"/>
</dbReference>